<dbReference type="Pfam" id="PF08861">
    <property type="entry name" value="DUF1828"/>
    <property type="match status" value="1"/>
</dbReference>
<sequence length="257" mass="29815">METIEAKMNEYFDWLKTNYKYKKLEGTTEITTPFKNPLNDYIRIYADLSPHNQMQLSDDGLTLSELEMHGIDIKTKTRMKLFKSILNQFNLFLNGDEIITNVKQDSFAQSKHNLIQGILKIYDLTMTVKSNVSNLFYEEVYKFLYDEEVRGTANVAVAGQSGIKYTLDYIVPGDKIHPETLLNFANNLDFNKMTSDAFAFRDIKHNRPKRNHLDTQMMIIANDIENSVPQRVYQAANYEGIRILSWANKTQIKSILT</sequence>
<evidence type="ECO:0000313" key="4">
    <source>
        <dbReference type="EMBL" id="PNZ67729.1"/>
    </source>
</evidence>
<proteinExistence type="predicted"/>
<dbReference type="RefSeq" id="WP_059106397.1">
    <property type="nucleotide sequence ID" value="NZ_AP024589.1"/>
</dbReference>
<dbReference type="Proteomes" id="UP001171687">
    <property type="component" value="Unassembled WGS sequence"/>
</dbReference>
<evidence type="ECO:0000313" key="5">
    <source>
        <dbReference type="Proteomes" id="UP000242470"/>
    </source>
</evidence>
<protein>
    <submittedName>
        <fullName evidence="4">DUF1828 domain-containing protein</fullName>
    </submittedName>
</protein>
<evidence type="ECO:0000259" key="2">
    <source>
        <dbReference type="Pfam" id="PF08862"/>
    </source>
</evidence>
<name>A0AAP8TT88_9STAP</name>
<evidence type="ECO:0000259" key="1">
    <source>
        <dbReference type="Pfam" id="PF08861"/>
    </source>
</evidence>
<dbReference type="Proteomes" id="UP000242470">
    <property type="component" value="Unassembled WGS sequence"/>
</dbReference>
<reference evidence="3" key="2">
    <citation type="submission" date="2023-07" db="EMBL/GenBank/DDBJ databases">
        <title>Evaluation of the beneficial properties of pineapple isolates.</title>
        <authorList>
            <person name="Adefiranye O."/>
        </authorList>
    </citation>
    <scope>NUCLEOTIDE SEQUENCE</scope>
    <source>
        <strain evidence="3">PAPLE_T1</strain>
    </source>
</reference>
<reference evidence="4 5" key="1">
    <citation type="submission" date="2017-08" db="EMBL/GenBank/DDBJ databases">
        <title>Draft genome sequences of 64 type strains of genus Staph aureus.</title>
        <authorList>
            <person name="Cole K."/>
            <person name="Golubchik T."/>
            <person name="Russell J."/>
            <person name="Foster D."/>
            <person name="Llewelyn M."/>
            <person name="Wilson D."/>
            <person name="Crook D."/>
            <person name="Paul J."/>
        </authorList>
    </citation>
    <scope>NUCLEOTIDE SEQUENCE [LARGE SCALE GENOMIC DNA]</scope>
    <source>
        <strain evidence="4 5">NCTC 12101</strain>
    </source>
</reference>
<dbReference type="AlphaFoldDB" id="A0AAP8TT88"/>
<organism evidence="4 5">
    <name type="scientific">Staphylococcus auricularis</name>
    <dbReference type="NCBI Taxonomy" id="29379"/>
    <lineage>
        <taxon>Bacteria</taxon>
        <taxon>Bacillati</taxon>
        <taxon>Bacillota</taxon>
        <taxon>Bacilli</taxon>
        <taxon>Bacillales</taxon>
        <taxon>Staphylococcaceae</taxon>
        <taxon>Staphylococcus</taxon>
    </lineage>
</organism>
<dbReference type="InterPro" id="IPR014961">
    <property type="entry name" value="DUF1829"/>
</dbReference>
<comment type="caution">
    <text evidence="4">The sequence shown here is derived from an EMBL/GenBank/DDBJ whole genome shotgun (WGS) entry which is preliminary data.</text>
</comment>
<dbReference type="EMBL" id="PPQW01000024">
    <property type="protein sequence ID" value="PNZ67729.1"/>
    <property type="molecule type" value="Genomic_DNA"/>
</dbReference>
<feature type="domain" description="DUF1829" evidence="2">
    <location>
        <begin position="159"/>
        <end position="249"/>
    </location>
</feature>
<dbReference type="InterPro" id="IPR014960">
    <property type="entry name" value="DUF1828"/>
</dbReference>
<dbReference type="GeneID" id="64982728"/>
<gene>
    <name evidence="4" type="ORF">CD158_05485</name>
    <name evidence="3" type="ORF">QYH67_09985</name>
</gene>
<accession>A0AAP8TT88</accession>
<evidence type="ECO:0000313" key="3">
    <source>
        <dbReference type="EMBL" id="MDN4533881.1"/>
    </source>
</evidence>
<dbReference type="EMBL" id="JAUHQC010000012">
    <property type="protein sequence ID" value="MDN4533881.1"/>
    <property type="molecule type" value="Genomic_DNA"/>
</dbReference>
<dbReference type="Pfam" id="PF08862">
    <property type="entry name" value="DUF1829"/>
    <property type="match status" value="1"/>
</dbReference>
<feature type="domain" description="DUF1828" evidence="1">
    <location>
        <begin position="32"/>
        <end position="121"/>
    </location>
</feature>